<dbReference type="InterPro" id="IPR002099">
    <property type="entry name" value="MutL/Mlh/PMS"/>
</dbReference>
<name>A0A101FFQ8_9THEO</name>
<reference evidence="3" key="1">
    <citation type="journal article" date="2015" name="MBio">
        <title>Genome-Resolved Metagenomic Analysis Reveals Roles for Candidate Phyla and Other Microbial Community Members in Biogeochemical Transformations in Oil Reservoirs.</title>
        <authorList>
            <person name="Hu P."/>
            <person name="Tom L."/>
            <person name="Singh A."/>
            <person name="Thomas B.C."/>
            <person name="Baker B.J."/>
            <person name="Piceno Y.M."/>
            <person name="Andersen G.L."/>
            <person name="Banfield J.F."/>
        </authorList>
    </citation>
    <scope>NUCLEOTIDE SEQUENCE [LARGE SCALE GENOMIC DNA]</scope>
</reference>
<dbReference type="GO" id="GO:0006298">
    <property type="term" value="P:mismatch repair"/>
    <property type="evidence" value="ECO:0007669"/>
    <property type="project" value="InterPro"/>
</dbReference>
<accession>A0A101FFQ8</accession>
<comment type="caution">
    <text evidence="2">The sequence shown here is derived from an EMBL/GenBank/DDBJ whole genome shotgun (WGS) entry which is preliminary data.</text>
</comment>
<sequence>MIKLLAPEVVNQIAAGEVVERPVSVVKELLENAIDAAATQITVVIEDAGLKEIRVIDNGMGMTREDAELAIARHATSKIRNAGDLDRVATLGFRGEALAAIASVSRLTLITRTP</sequence>
<gene>
    <name evidence="2" type="ORF">XD66_1137</name>
</gene>
<feature type="non-terminal residue" evidence="2">
    <location>
        <position position="114"/>
    </location>
</feature>
<dbReference type="GO" id="GO:0005524">
    <property type="term" value="F:ATP binding"/>
    <property type="evidence" value="ECO:0007669"/>
    <property type="project" value="InterPro"/>
</dbReference>
<dbReference type="NCBIfam" id="TIGR00585">
    <property type="entry name" value="mutl"/>
    <property type="match status" value="1"/>
</dbReference>
<dbReference type="Gene3D" id="3.30.565.10">
    <property type="entry name" value="Histidine kinase-like ATPase, C-terminal domain"/>
    <property type="match status" value="1"/>
</dbReference>
<protein>
    <submittedName>
        <fullName evidence="2">DNA mismatch repair protein MutL</fullName>
    </submittedName>
</protein>
<evidence type="ECO:0000313" key="3">
    <source>
        <dbReference type="Proteomes" id="UP000053326"/>
    </source>
</evidence>
<comment type="similarity">
    <text evidence="1">Belongs to the DNA mismatch repair MutL/HexB family.</text>
</comment>
<dbReference type="GO" id="GO:0016887">
    <property type="term" value="F:ATP hydrolysis activity"/>
    <property type="evidence" value="ECO:0007669"/>
    <property type="project" value="InterPro"/>
</dbReference>
<dbReference type="GO" id="GO:0032300">
    <property type="term" value="C:mismatch repair complex"/>
    <property type="evidence" value="ECO:0007669"/>
    <property type="project" value="InterPro"/>
</dbReference>
<dbReference type="SUPFAM" id="SSF55874">
    <property type="entry name" value="ATPase domain of HSP90 chaperone/DNA topoisomerase II/histidine kinase"/>
    <property type="match status" value="1"/>
</dbReference>
<dbReference type="InterPro" id="IPR038973">
    <property type="entry name" value="MutL/Mlh/Pms-like"/>
</dbReference>
<dbReference type="Pfam" id="PF13589">
    <property type="entry name" value="HATPase_c_3"/>
    <property type="match status" value="1"/>
</dbReference>
<dbReference type="GO" id="GO:0140664">
    <property type="term" value="F:ATP-dependent DNA damage sensor activity"/>
    <property type="evidence" value="ECO:0007669"/>
    <property type="project" value="InterPro"/>
</dbReference>
<evidence type="ECO:0000256" key="1">
    <source>
        <dbReference type="ARBA" id="ARBA00006082"/>
    </source>
</evidence>
<dbReference type="PROSITE" id="PS00058">
    <property type="entry name" value="DNA_MISMATCH_REPAIR_1"/>
    <property type="match status" value="1"/>
</dbReference>
<dbReference type="Proteomes" id="UP000053326">
    <property type="component" value="Unassembled WGS sequence"/>
</dbReference>
<organism evidence="2 3">
    <name type="scientific">Thermacetogenium phaeum</name>
    <dbReference type="NCBI Taxonomy" id="85874"/>
    <lineage>
        <taxon>Bacteria</taxon>
        <taxon>Bacillati</taxon>
        <taxon>Bacillota</taxon>
        <taxon>Clostridia</taxon>
        <taxon>Thermoanaerobacterales</taxon>
        <taxon>Thermoanaerobacteraceae</taxon>
        <taxon>Thermacetogenium</taxon>
    </lineage>
</organism>
<evidence type="ECO:0000313" key="2">
    <source>
        <dbReference type="EMBL" id="KUK36152.1"/>
    </source>
</evidence>
<dbReference type="PANTHER" id="PTHR10073:SF12">
    <property type="entry name" value="DNA MISMATCH REPAIR PROTEIN MLH1"/>
    <property type="match status" value="1"/>
</dbReference>
<proteinExistence type="inferred from homology"/>
<dbReference type="InterPro" id="IPR036890">
    <property type="entry name" value="HATPase_C_sf"/>
</dbReference>
<dbReference type="GO" id="GO:0030983">
    <property type="term" value="F:mismatched DNA binding"/>
    <property type="evidence" value="ECO:0007669"/>
    <property type="project" value="InterPro"/>
</dbReference>
<dbReference type="InterPro" id="IPR014762">
    <property type="entry name" value="DNA_mismatch_repair_CS"/>
</dbReference>
<dbReference type="PANTHER" id="PTHR10073">
    <property type="entry name" value="DNA MISMATCH REPAIR PROTEIN MLH, PMS, MUTL"/>
    <property type="match status" value="1"/>
</dbReference>
<dbReference type="EMBL" id="LGFO01000153">
    <property type="protein sequence ID" value="KUK36152.1"/>
    <property type="molecule type" value="Genomic_DNA"/>
</dbReference>
<dbReference type="AlphaFoldDB" id="A0A101FFQ8"/>